<dbReference type="InterPro" id="IPR015947">
    <property type="entry name" value="PUA-like_sf"/>
</dbReference>
<protein>
    <recommendedName>
        <fullName evidence="1">ASCH domain-containing protein</fullName>
    </recommendedName>
</protein>
<feature type="domain" description="ASCH" evidence="1">
    <location>
        <begin position="27"/>
        <end position="150"/>
    </location>
</feature>
<dbReference type="RefSeq" id="WP_071457517.1">
    <property type="nucleotide sequence ID" value="NZ_CP017267.1"/>
</dbReference>
<gene>
    <name evidence="2" type="ORF">BHY08_08855</name>
</gene>
<name>A0A1J0A7N0_9ENTE</name>
<reference evidence="2 3" key="1">
    <citation type="submission" date="2016-09" db="EMBL/GenBank/DDBJ databases">
        <title>Vagococcus teuberi sp. nov., isolated from the Malian artisanal sour milk fene.</title>
        <authorList>
            <person name="Wullschleger S."/>
            <person name="Seifert C."/>
            <person name="Baumgartner S."/>
            <person name="Lacroix C."/>
            <person name="Bonfoh B."/>
            <person name="Stevens M.J."/>
            <person name="Meile L."/>
        </authorList>
    </citation>
    <scope>NUCLEOTIDE SEQUENCE [LARGE SCALE GENOMIC DNA]</scope>
    <source>
        <strain evidence="2 3">DSM 21459</strain>
    </source>
</reference>
<dbReference type="SMART" id="SM01022">
    <property type="entry name" value="ASCH"/>
    <property type="match status" value="1"/>
</dbReference>
<dbReference type="STRING" id="519472.BHY08_08855"/>
<dbReference type="PANTHER" id="PTHR39203:SF1">
    <property type="entry name" value="CYTOPLASMIC PROTEIN"/>
    <property type="match status" value="1"/>
</dbReference>
<dbReference type="KEGG" id="vte:BHY08_08855"/>
<sequence length="151" mass="17507">MNEKEIVFWKRFLKDTEIKTPVFGESWAFGGSPDELANLVLQGKKTATASAKIEYEWCNEALPKANEHYDMLLDGNGNPVAILMTTKVYVTPFNQVSAEHAYKEGEGDLSLAYWRDAHYKFWKDLFQNHYHKQVDIESMDVVCEEFKVVYQ</sequence>
<dbReference type="PANTHER" id="PTHR39203">
    <property type="entry name" value="CYTOPLASMIC PROTEIN-RELATED"/>
    <property type="match status" value="1"/>
</dbReference>
<evidence type="ECO:0000259" key="1">
    <source>
        <dbReference type="SMART" id="SM01022"/>
    </source>
</evidence>
<dbReference type="Pfam" id="PF04266">
    <property type="entry name" value="ASCH"/>
    <property type="match status" value="1"/>
</dbReference>
<evidence type="ECO:0000313" key="3">
    <source>
        <dbReference type="Proteomes" id="UP000191200"/>
    </source>
</evidence>
<dbReference type="InterPro" id="IPR007374">
    <property type="entry name" value="ASCH_domain"/>
</dbReference>
<organism evidence="2 3">
    <name type="scientific">Vagococcus teuberi</name>
    <dbReference type="NCBI Taxonomy" id="519472"/>
    <lineage>
        <taxon>Bacteria</taxon>
        <taxon>Bacillati</taxon>
        <taxon>Bacillota</taxon>
        <taxon>Bacilli</taxon>
        <taxon>Lactobacillales</taxon>
        <taxon>Enterococcaceae</taxon>
        <taxon>Vagococcus</taxon>
    </lineage>
</organism>
<dbReference type="OrthoDB" id="9807542at2"/>
<dbReference type="Gene3D" id="3.10.400.10">
    <property type="entry name" value="Sulfate adenylyltransferase"/>
    <property type="match status" value="1"/>
</dbReference>
<dbReference type="SUPFAM" id="SSF88697">
    <property type="entry name" value="PUA domain-like"/>
    <property type="match status" value="1"/>
</dbReference>
<dbReference type="InterPro" id="IPR009326">
    <property type="entry name" value="DUF984"/>
</dbReference>
<keyword evidence="3" id="KW-1185">Reference proteome</keyword>
<proteinExistence type="predicted"/>
<accession>A0A1J0A7N0</accession>
<dbReference type="Proteomes" id="UP000191200">
    <property type="component" value="Chromosome"/>
</dbReference>
<dbReference type="EMBL" id="CP017267">
    <property type="protein sequence ID" value="APB31913.1"/>
    <property type="molecule type" value="Genomic_DNA"/>
</dbReference>
<dbReference type="CDD" id="cd06553">
    <property type="entry name" value="ASCH_Ef3133_like"/>
    <property type="match status" value="1"/>
</dbReference>
<evidence type="ECO:0000313" key="2">
    <source>
        <dbReference type="EMBL" id="APB31913.1"/>
    </source>
</evidence>
<dbReference type="PIRSF" id="PIRSF021320">
    <property type="entry name" value="DUF984"/>
    <property type="match status" value="1"/>
</dbReference>
<dbReference type="AlphaFoldDB" id="A0A1J0A7N0"/>